<name>A0A3S9ZCH2_STRGD</name>
<feature type="transmembrane region" description="Helical" evidence="1">
    <location>
        <begin position="21"/>
        <end position="40"/>
    </location>
</feature>
<dbReference type="OrthoDB" id="4238518at2"/>
<keyword evidence="5" id="KW-1185">Reference proteome</keyword>
<feature type="transmembrane region" description="Helical" evidence="1">
    <location>
        <begin position="60"/>
        <end position="82"/>
    </location>
</feature>
<sequence length="150" mass="15574">MRSRGGVVHGGPRARGPRGRLMAFARSWAAGAVVLALTAYTQATVVHRYLVGPGGVGSFGAALALVHLPNLLSVTLATWAAARVHPEPWRHDPVRHPVAACAVPVAALLLASALRPEFLAPAHGSLWMSTAVLLAGCAAGLLLDKLVWTS</sequence>
<dbReference type="EMBL" id="CP029078">
    <property type="protein sequence ID" value="QCN87809.1"/>
    <property type="molecule type" value="Genomic_DNA"/>
</dbReference>
<keyword evidence="1" id="KW-1133">Transmembrane helix</keyword>
<reference evidence="2 4" key="2">
    <citation type="submission" date="2018-12" db="EMBL/GenBank/DDBJ databases">
        <title>Streptomyces griseoviridis F1-27 complete genome.</title>
        <authorList>
            <person name="Mariita R.M."/>
            <person name="Sello J.K."/>
        </authorList>
    </citation>
    <scope>NUCLEOTIDE SEQUENCE [LARGE SCALE GENOMIC DNA]</scope>
    <source>
        <strain evidence="2 4">F1-27</strain>
    </source>
</reference>
<evidence type="ECO:0000313" key="2">
    <source>
        <dbReference type="EMBL" id="AZS85339.1"/>
    </source>
</evidence>
<feature type="transmembrane region" description="Helical" evidence="1">
    <location>
        <begin position="126"/>
        <end position="143"/>
    </location>
</feature>
<dbReference type="AlphaFoldDB" id="A0A3S9ZCH2"/>
<gene>
    <name evidence="3" type="ORF">DDJ31_25005</name>
    <name evidence="2" type="ORF">ELQ87_14290</name>
</gene>
<dbReference type="Proteomes" id="UP000501753">
    <property type="component" value="Chromosome"/>
</dbReference>
<dbReference type="KEGG" id="sgd:ELQ87_14290"/>
<dbReference type="Proteomes" id="UP000271291">
    <property type="component" value="Chromosome"/>
</dbReference>
<feature type="transmembrane region" description="Helical" evidence="1">
    <location>
        <begin position="94"/>
        <end position="114"/>
    </location>
</feature>
<evidence type="ECO:0000313" key="4">
    <source>
        <dbReference type="Proteomes" id="UP000271291"/>
    </source>
</evidence>
<organism evidence="2 4">
    <name type="scientific">Streptomyces griseoviridis</name>
    <dbReference type="NCBI Taxonomy" id="45398"/>
    <lineage>
        <taxon>Bacteria</taxon>
        <taxon>Bacillati</taxon>
        <taxon>Actinomycetota</taxon>
        <taxon>Actinomycetes</taxon>
        <taxon>Kitasatosporales</taxon>
        <taxon>Streptomycetaceae</taxon>
        <taxon>Streptomyces</taxon>
    </lineage>
</organism>
<protein>
    <submittedName>
        <fullName evidence="2">Uncharacterized protein</fullName>
    </submittedName>
</protein>
<keyword evidence="1" id="KW-0472">Membrane</keyword>
<evidence type="ECO:0000256" key="1">
    <source>
        <dbReference type="SAM" id="Phobius"/>
    </source>
</evidence>
<evidence type="ECO:0000313" key="5">
    <source>
        <dbReference type="Proteomes" id="UP000501753"/>
    </source>
</evidence>
<dbReference type="EMBL" id="CP034687">
    <property type="protein sequence ID" value="AZS85339.1"/>
    <property type="molecule type" value="Genomic_DNA"/>
</dbReference>
<keyword evidence="1" id="KW-0812">Transmembrane</keyword>
<accession>A0A3S9ZCH2</accession>
<reference evidence="3 5" key="1">
    <citation type="submission" date="2018-04" db="EMBL/GenBank/DDBJ databases">
        <title>Complete genome sequences of Streptomyces griseoviridis K61 and characterization of antagonistic properties of biological control agents.</title>
        <authorList>
            <person name="Mariita R.M."/>
            <person name="Sello J.K."/>
        </authorList>
    </citation>
    <scope>NUCLEOTIDE SEQUENCE [LARGE SCALE GENOMIC DNA]</scope>
    <source>
        <strain evidence="3 5">K61</strain>
    </source>
</reference>
<proteinExistence type="predicted"/>
<evidence type="ECO:0000313" key="3">
    <source>
        <dbReference type="EMBL" id="QCN87809.1"/>
    </source>
</evidence>